<sequence>MQRQQTWPARSTVDILSPLQADDPMANHGYDDVDPLSIS</sequence>
<gene>
    <name evidence="2" type="ORF">CISG_09516</name>
</gene>
<dbReference type="Proteomes" id="UP000054559">
    <property type="component" value="Unassembled WGS sequence"/>
</dbReference>
<dbReference type="EMBL" id="DS268220">
    <property type="protein sequence ID" value="KMU72529.1"/>
    <property type="molecule type" value="Genomic_DNA"/>
</dbReference>
<protein>
    <submittedName>
        <fullName evidence="2">Uncharacterized protein</fullName>
    </submittedName>
</protein>
<evidence type="ECO:0000256" key="1">
    <source>
        <dbReference type="SAM" id="MobiDB-lite"/>
    </source>
</evidence>
<proteinExistence type="predicted"/>
<accession>A0A0J8QJF0</accession>
<dbReference type="AlphaFoldDB" id="A0A0J8QJF0"/>
<feature type="region of interest" description="Disordered" evidence="1">
    <location>
        <begin position="1"/>
        <end position="39"/>
    </location>
</feature>
<evidence type="ECO:0000313" key="2">
    <source>
        <dbReference type="EMBL" id="KMU72529.1"/>
    </source>
</evidence>
<organism evidence="2 3">
    <name type="scientific">Coccidioides immitis RMSCC 3703</name>
    <dbReference type="NCBI Taxonomy" id="454286"/>
    <lineage>
        <taxon>Eukaryota</taxon>
        <taxon>Fungi</taxon>
        <taxon>Dikarya</taxon>
        <taxon>Ascomycota</taxon>
        <taxon>Pezizomycotina</taxon>
        <taxon>Eurotiomycetes</taxon>
        <taxon>Eurotiomycetidae</taxon>
        <taxon>Onygenales</taxon>
        <taxon>Onygenaceae</taxon>
        <taxon>Coccidioides</taxon>
    </lineage>
</organism>
<evidence type="ECO:0000313" key="3">
    <source>
        <dbReference type="Proteomes" id="UP000054559"/>
    </source>
</evidence>
<reference evidence="3" key="1">
    <citation type="journal article" date="2010" name="Genome Res.">
        <title>Population genomic sequencing of Coccidioides fungi reveals recent hybridization and transposon control.</title>
        <authorList>
            <person name="Neafsey D.E."/>
            <person name="Barker B.M."/>
            <person name="Sharpton T.J."/>
            <person name="Stajich J.E."/>
            <person name="Park D.J."/>
            <person name="Whiston E."/>
            <person name="Hung C.-Y."/>
            <person name="McMahan C."/>
            <person name="White J."/>
            <person name="Sykes S."/>
            <person name="Heiman D."/>
            <person name="Young S."/>
            <person name="Zeng Q."/>
            <person name="Abouelleil A."/>
            <person name="Aftuck L."/>
            <person name="Bessette D."/>
            <person name="Brown A."/>
            <person name="FitzGerald M."/>
            <person name="Lui A."/>
            <person name="Macdonald J.P."/>
            <person name="Priest M."/>
            <person name="Orbach M.J."/>
            <person name="Galgiani J.N."/>
            <person name="Kirkland T.N."/>
            <person name="Cole G.T."/>
            <person name="Birren B.W."/>
            <person name="Henn M.R."/>
            <person name="Taylor J.W."/>
            <person name="Rounsley S.D."/>
        </authorList>
    </citation>
    <scope>NUCLEOTIDE SEQUENCE [LARGE SCALE GENOMIC DNA]</scope>
    <source>
        <strain evidence="3">RMSCC 3703</strain>
    </source>
</reference>
<name>A0A0J8QJF0_COCIT</name>